<reference evidence="2" key="1">
    <citation type="submission" date="2014-09" db="EMBL/GenBank/DDBJ databases">
        <authorList>
            <person name="Mudge J."/>
            <person name="Ramaraj T."/>
            <person name="Lindquist I.E."/>
            <person name="Bharti A.K."/>
            <person name="Sundararajan A."/>
            <person name="Cameron C.T."/>
            <person name="Woodward J.E."/>
            <person name="May G.D."/>
            <person name="Brubaker C."/>
            <person name="Broadhvest J."/>
            <person name="Wilkins T.A."/>
        </authorList>
    </citation>
    <scope>NUCLEOTIDE SEQUENCE</scope>
    <source>
        <strain evidence="2">cv. AKA8401</strain>
    </source>
</reference>
<sequence>MLVLELTKP</sequence>
<evidence type="ECO:0000313" key="2">
    <source>
        <dbReference type="Proteomes" id="UP000032142"/>
    </source>
</evidence>
<dbReference type="EMBL" id="KN415148">
    <property type="protein sequence ID" value="KHG20207.1"/>
    <property type="molecule type" value="Genomic_DNA"/>
</dbReference>
<keyword evidence="2" id="KW-1185">Reference proteome</keyword>
<dbReference type="Proteomes" id="UP000032142">
    <property type="component" value="Unassembled WGS sequence"/>
</dbReference>
<name>A0A0B0P5N5_GOSAR</name>
<gene>
    <name evidence="1" type="ORF">F383_02616</name>
</gene>
<protein>
    <submittedName>
        <fullName evidence="1">Uncharacterized protein</fullName>
    </submittedName>
</protein>
<accession>A0A0B0P5N5</accession>
<organism evidence="1 2">
    <name type="scientific">Gossypium arboreum</name>
    <name type="common">Tree cotton</name>
    <name type="synonym">Gossypium nanking</name>
    <dbReference type="NCBI Taxonomy" id="29729"/>
    <lineage>
        <taxon>Eukaryota</taxon>
        <taxon>Viridiplantae</taxon>
        <taxon>Streptophyta</taxon>
        <taxon>Embryophyta</taxon>
        <taxon>Tracheophyta</taxon>
        <taxon>Spermatophyta</taxon>
        <taxon>Magnoliopsida</taxon>
        <taxon>eudicotyledons</taxon>
        <taxon>Gunneridae</taxon>
        <taxon>Pentapetalae</taxon>
        <taxon>rosids</taxon>
        <taxon>malvids</taxon>
        <taxon>Malvales</taxon>
        <taxon>Malvaceae</taxon>
        <taxon>Malvoideae</taxon>
        <taxon>Gossypium</taxon>
    </lineage>
</organism>
<proteinExistence type="predicted"/>
<evidence type="ECO:0000313" key="1">
    <source>
        <dbReference type="EMBL" id="KHG20207.1"/>
    </source>
</evidence>